<dbReference type="RefSeq" id="WP_183862062.1">
    <property type="nucleotide sequence ID" value="NZ_JACHFH010000024.1"/>
</dbReference>
<reference evidence="2 3" key="1">
    <citation type="submission" date="2020-08" db="EMBL/GenBank/DDBJ databases">
        <title>Genomic Encyclopedia of Type Strains, Phase IV (KMG-IV): sequencing the most valuable type-strain genomes for metagenomic binning, comparative biology and taxonomic classification.</title>
        <authorList>
            <person name="Goeker M."/>
        </authorList>
    </citation>
    <scope>NUCLEOTIDE SEQUENCE [LARGE SCALE GENOMIC DNA]</scope>
    <source>
        <strain evidence="2 3">DSM 24661</strain>
    </source>
</reference>
<feature type="transmembrane region" description="Helical" evidence="1">
    <location>
        <begin position="6"/>
        <end position="25"/>
    </location>
</feature>
<gene>
    <name evidence="2" type="ORF">HNR32_001953</name>
</gene>
<keyword evidence="1" id="KW-0812">Transmembrane</keyword>
<evidence type="ECO:0000256" key="1">
    <source>
        <dbReference type="SAM" id="Phobius"/>
    </source>
</evidence>
<sequence>MNDWMNYVANGYFPILVTAFLLVRIESKIAALDSSIKELTRIIEKHS</sequence>
<keyword evidence="1" id="KW-0472">Membrane</keyword>
<dbReference type="EMBL" id="JACHFH010000024">
    <property type="protein sequence ID" value="MBB5336798.1"/>
    <property type="molecule type" value="Genomic_DNA"/>
</dbReference>
<dbReference type="Pfam" id="PF12841">
    <property type="entry name" value="YvrJ"/>
    <property type="match status" value="1"/>
</dbReference>
<keyword evidence="1" id="KW-1133">Transmembrane helix</keyword>
<accession>A0A840UQ04</accession>
<dbReference type="Proteomes" id="UP000559117">
    <property type="component" value="Unassembled WGS sequence"/>
</dbReference>
<evidence type="ECO:0008006" key="4">
    <source>
        <dbReference type="Google" id="ProtNLM"/>
    </source>
</evidence>
<dbReference type="AlphaFoldDB" id="A0A840UQ04"/>
<proteinExistence type="predicted"/>
<name>A0A840UQ04_9FIRM</name>
<organism evidence="2 3">
    <name type="scientific">Pectinatus brassicae</name>
    <dbReference type="NCBI Taxonomy" id="862415"/>
    <lineage>
        <taxon>Bacteria</taxon>
        <taxon>Bacillati</taxon>
        <taxon>Bacillota</taxon>
        <taxon>Negativicutes</taxon>
        <taxon>Selenomonadales</taxon>
        <taxon>Selenomonadaceae</taxon>
        <taxon>Pectinatus</taxon>
    </lineage>
</organism>
<keyword evidence="3" id="KW-1185">Reference proteome</keyword>
<protein>
    <recommendedName>
        <fullName evidence="4">YvrJ family protein</fullName>
    </recommendedName>
</protein>
<dbReference type="InterPro" id="IPR024419">
    <property type="entry name" value="YvrJ"/>
</dbReference>
<evidence type="ECO:0000313" key="2">
    <source>
        <dbReference type="EMBL" id="MBB5336798.1"/>
    </source>
</evidence>
<evidence type="ECO:0000313" key="3">
    <source>
        <dbReference type="Proteomes" id="UP000559117"/>
    </source>
</evidence>
<comment type="caution">
    <text evidence="2">The sequence shown here is derived from an EMBL/GenBank/DDBJ whole genome shotgun (WGS) entry which is preliminary data.</text>
</comment>